<protein>
    <submittedName>
        <fullName evidence="2">Uncharacterized protein</fullName>
    </submittedName>
</protein>
<feature type="compositionally biased region" description="Basic and acidic residues" evidence="1">
    <location>
        <begin position="1"/>
        <end position="10"/>
    </location>
</feature>
<dbReference type="EMBL" id="LR796994">
    <property type="protein sequence ID" value="CAB4179976.1"/>
    <property type="molecule type" value="Genomic_DNA"/>
</dbReference>
<name>A0A6J5QC69_9CAUD</name>
<gene>
    <name evidence="2" type="ORF">UFOVP1040_13</name>
</gene>
<feature type="region of interest" description="Disordered" evidence="1">
    <location>
        <begin position="1"/>
        <end position="21"/>
    </location>
</feature>
<accession>A0A6J5QC69</accession>
<reference evidence="2" key="1">
    <citation type="submission" date="2020-05" db="EMBL/GenBank/DDBJ databases">
        <authorList>
            <person name="Chiriac C."/>
            <person name="Salcher M."/>
            <person name="Ghai R."/>
            <person name="Kavagutti S V."/>
        </authorList>
    </citation>
    <scope>NUCLEOTIDE SEQUENCE</scope>
</reference>
<organism evidence="2">
    <name type="scientific">uncultured Caudovirales phage</name>
    <dbReference type="NCBI Taxonomy" id="2100421"/>
    <lineage>
        <taxon>Viruses</taxon>
        <taxon>Duplodnaviria</taxon>
        <taxon>Heunggongvirae</taxon>
        <taxon>Uroviricota</taxon>
        <taxon>Caudoviricetes</taxon>
        <taxon>Peduoviridae</taxon>
        <taxon>Maltschvirus</taxon>
        <taxon>Maltschvirus maltsch</taxon>
    </lineage>
</organism>
<proteinExistence type="predicted"/>
<sequence>MKRSGYERRTNKPSPYRSGMPAHTQEFYAKREAARIVEFDEDDVILGETSLFELGFSFTIHGEPLGFVSVAYGEGTGAFHADKLPVVDDATSRFLAKLDEQRKHRPPMPPKKPETIRLLELQVTGAPHRLKRNDWSAVEALEVGQECYIASADNDWDRKYRASLFQWSMYRGRSYATKRFVFEDGRALRITRLK</sequence>
<evidence type="ECO:0000256" key="1">
    <source>
        <dbReference type="SAM" id="MobiDB-lite"/>
    </source>
</evidence>
<evidence type="ECO:0000313" key="2">
    <source>
        <dbReference type="EMBL" id="CAB4179976.1"/>
    </source>
</evidence>